<dbReference type="GO" id="GO:0005686">
    <property type="term" value="C:U2 snRNP"/>
    <property type="evidence" value="ECO:0007669"/>
    <property type="project" value="TreeGrafter"/>
</dbReference>
<keyword evidence="2" id="KW-0507">mRNA processing</keyword>
<accession>A0A9W4JYK5</accession>
<dbReference type="OrthoDB" id="4445556at2759"/>
<name>A0A9W4JYK5_9EURO</name>
<evidence type="ECO:0000259" key="8">
    <source>
        <dbReference type="PROSITE" id="PS50102"/>
    </source>
</evidence>
<evidence type="ECO:0000256" key="7">
    <source>
        <dbReference type="SAM" id="MobiDB-lite"/>
    </source>
</evidence>
<dbReference type="InterPro" id="IPR035979">
    <property type="entry name" value="RBD_domain_sf"/>
</dbReference>
<keyword evidence="5" id="KW-0508">mRNA splicing</keyword>
<dbReference type="CDD" id="cd12281">
    <property type="entry name" value="RRM1_TatSF1_like"/>
    <property type="match status" value="1"/>
</dbReference>
<gene>
    <name evidence="9" type="ORF">PSALAMII_LOCUS10433</name>
</gene>
<evidence type="ECO:0000256" key="6">
    <source>
        <dbReference type="PROSITE-ProRule" id="PRU00176"/>
    </source>
</evidence>
<dbReference type="InterPro" id="IPR034392">
    <property type="entry name" value="TatSF1-like_RRM1"/>
</dbReference>
<evidence type="ECO:0000313" key="9">
    <source>
        <dbReference type="EMBL" id="CAG8427233.1"/>
    </source>
</evidence>
<keyword evidence="4 6" id="KW-0694">RNA-binding</keyword>
<dbReference type="SUPFAM" id="SSF54928">
    <property type="entry name" value="RNA-binding domain, RBD"/>
    <property type="match status" value="2"/>
</dbReference>
<feature type="domain" description="RRM" evidence="8">
    <location>
        <begin position="262"/>
        <end position="347"/>
    </location>
</feature>
<proteinExistence type="inferred from homology"/>
<dbReference type="GO" id="GO:0000398">
    <property type="term" value="P:mRNA splicing, via spliceosome"/>
    <property type="evidence" value="ECO:0007669"/>
    <property type="project" value="InterPro"/>
</dbReference>
<reference evidence="9" key="1">
    <citation type="submission" date="2021-07" db="EMBL/GenBank/DDBJ databases">
        <authorList>
            <person name="Branca A.L. A."/>
        </authorList>
    </citation>
    <scope>NUCLEOTIDE SEQUENCE</scope>
</reference>
<comment type="caution">
    <text evidence="9">The sequence shown here is derived from an EMBL/GenBank/DDBJ whole genome shotgun (WGS) entry which is preliminary data.</text>
</comment>
<evidence type="ECO:0000313" key="10">
    <source>
        <dbReference type="Proteomes" id="UP001152592"/>
    </source>
</evidence>
<dbReference type="Pfam" id="PF00076">
    <property type="entry name" value="RRM_1"/>
    <property type="match status" value="2"/>
</dbReference>
<comment type="similarity">
    <text evidence="1">Belongs to the HTATSF1 family.</text>
</comment>
<evidence type="ECO:0000256" key="3">
    <source>
        <dbReference type="ARBA" id="ARBA00022737"/>
    </source>
</evidence>
<dbReference type="EMBL" id="CAJVPD010000293">
    <property type="protein sequence ID" value="CAG8427233.1"/>
    <property type="molecule type" value="Genomic_DNA"/>
</dbReference>
<dbReference type="Gene3D" id="3.30.70.330">
    <property type="match status" value="2"/>
</dbReference>
<dbReference type="InterPro" id="IPR012677">
    <property type="entry name" value="Nucleotide-bd_a/b_plait_sf"/>
</dbReference>
<evidence type="ECO:0000256" key="1">
    <source>
        <dbReference type="ARBA" id="ARBA00007747"/>
    </source>
</evidence>
<evidence type="ECO:0000256" key="2">
    <source>
        <dbReference type="ARBA" id="ARBA00022664"/>
    </source>
</evidence>
<dbReference type="SMART" id="SM00360">
    <property type="entry name" value="RRM"/>
    <property type="match status" value="2"/>
</dbReference>
<dbReference type="InterPro" id="IPR034393">
    <property type="entry name" value="TatSF1-like"/>
</dbReference>
<dbReference type="InterPro" id="IPR000504">
    <property type="entry name" value="RRM_dom"/>
</dbReference>
<evidence type="ECO:0000256" key="4">
    <source>
        <dbReference type="ARBA" id="ARBA00022884"/>
    </source>
</evidence>
<dbReference type="Proteomes" id="UP001152592">
    <property type="component" value="Unassembled WGS sequence"/>
</dbReference>
<dbReference type="PROSITE" id="PS50102">
    <property type="entry name" value="RRM"/>
    <property type="match status" value="2"/>
</dbReference>
<sequence>MASPLQNSRSVSAESTAEVVPFLTDPAEFGNDPRISWSKPDSCWILEREDGEEFHFDAAHKKWVLEVDPELIRQQQSAYLYHGVEENDTEVTHPRERKARKKAEMAAAPKPKKARVNTAVFVSKLPLDADKEEIRQVFAKFGVIAEEIDSGEPKIKMYKDQDGKFIGEALVVYFRPESILLATQMLDETEFRFGVTAPGGLMRVEVADDSYKKNKSEAADRPKLTASDKRKIIERTERLNSKLADWDDDAPPPKRKFTQAEHKVVLKHMFDMNELAADPTDMIDISMEIREECEKFGEVTKVTLWDEEPEGVVTVRFKDPEDAIACMEKLKGRYFNKKAIEAYISKSRERFRKSGRRHAGDDSDFSEGELGRIDRFGDWLERDEPKAKKAKTEDVRATEPETKELGADKPEIDGL</sequence>
<feature type="region of interest" description="Disordered" evidence="7">
    <location>
        <begin position="384"/>
        <end position="415"/>
    </location>
</feature>
<dbReference type="GO" id="GO:0005684">
    <property type="term" value="C:U2-type spliceosomal complex"/>
    <property type="evidence" value="ECO:0007669"/>
    <property type="project" value="TreeGrafter"/>
</dbReference>
<dbReference type="PANTHER" id="PTHR15608:SF0">
    <property type="entry name" value="HIV TAT-SPECIFIC FACTOR 1"/>
    <property type="match status" value="1"/>
</dbReference>
<evidence type="ECO:0000256" key="5">
    <source>
        <dbReference type="ARBA" id="ARBA00023187"/>
    </source>
</evidence>
<feature type="region of interest" description="Disordered" evidence="7">
    <location>
        <begin position="88"/>
        <end position="109"/>
    </location>
</feature>
<organism evidence="9 10">
    <name type="scientific">Penicillium salamii</name>
    <dbReference type="NCBI Taxonomy" id="1612424"/>
    <lineage>
        <taxon>Eukaryota</taxon>
        <taxon>Fungi</taxon>
        <taxon>Dikarya</taxon>
        <taxon>Ascomycota</taxon>
        <taxon>Pezizomycotina</taxon>
        <taxon>Eurotiomycetes</taxon>
        <taxon>Eurotiomycetidae</taxon>
        <taxon>Eurotiales</taxon>
        <taxon>Aspergillaceae</taxon>
        <taxon>Penicillium</taxon>
    </lineage>
</organism>
<feature type="domain" description="RRM" evidence="8">
    <location>
        <begin position="118"/>
        <end position="209"/>
    </location>
</feature>
<dbReference type="GO" id="GO:0003723">
    <property type="term" value="F:RNA binding"/>
    <property type="evidence" value="ECO:0007669"/>
    <property type="project" value="UniProtKB-UniRule"/>
</dbReference>
<dbReference type="FunFam" id="3.30.70.330:FF:000105">
    <property type="entry name" value="HIV Tat-specific factor 1 homolog"/>
    <property type="match status" value="1"/>
</dbReference>
<protein>
    <recommendedName>
        <fullName evidence="8">RRM domain-containing protein</fullName>
    </recommendedName>
</protein>
<dbReference type="AlphaFoldDB" id="A0A9W4JYK5"/>
<keyword evidence="3" id="KW-0677">Repeat</keyword>
<dbReference type="PANTHER" id="PTHR15608">
    <property type="entry name" value="SPLICING FACTOR U2AF-ASSOCIATED PROTEIN 2"/>
    <property type="match status" value="1"/>
</dbReference>